<dbReference type="SUPFAM" id="SSF46785">
    <property type="entry name" value="Winged helix' DNA-binding domain"/>
    <property type="match status" value="1"/>
</dbReference>
<reference evidence="6" key="1">
    <citation type="submission" date="2022-12" db="EMBL/GenBank/DDBJ databases">
        <title>Bacterial isolates from different developmental stages of Nematostella vectensis.</title>
        <authorList>
            <person name="Fraune S."/>
        </authorList>
    </citation>
    <scope>NUCLEOTIDE SEQUENCE</scope>
    <source>
        <strain evidence="6">G21630-S1</strain>
    </source>
</reference>
<keyword evidence="2" id="KW-0805">Transcription regulation</keyword>
<evidence type="ECO:0000256" key="3">
    <source>
        <dbReference type="ARBA" id="ARBA00023125"/>
    </source>
</evidence>
<protein>
    <submittedName>
        <fullName evidence="6">LysR family transcriptional regulator</fullName>
    </submittedName>
</protein>
<evidence type="ECO:0000259" key="5">
    <source>
        <dbReference type="PROSITE" id="PS50931"/>
    </source>
</evidence>
<dbReference type="Gene3D" id="3.40.190.290">
    <property type="match status" value="1"/>
</dbReference>
<evidence type="ECO:0000313" key="7">
    <source>
        <dbReference type="Proteomes" id="UP001069802"/>
    </source>
</evidence>
<dbReference type="PANTHER" id="PTHR30537">
    <property type="entry name" value="HTH-TYPE TRANSCRIPTIONAL REGULATOR"/>
    <property type="match status" value="1"/>
</dbReference>
<dbReference type="Gene3D" id="1.10.10.10">
    <property type="entry name" value="Winged helix-like DNA-binding domain superfamily/Winged helix DNA-binding domain"/>
    <property type="match status" value="1"/>
</dbReference>
<dbReference type="PROSITE" id="PS50931">
    <property type="entry name" value="HTH_LYSR"/>
    <property type="match status" value="1"/>
</dbReference>
<proteinExistence type="inferred from homology"/>
<evidence type="ECO:0000256" key="2">
    <source>
        <dbReference type="ARBA" id="ARBA00023015"/>
    </source>
</evidence>
<evidence type="ECO:0000313" key="6">
    <source>
        <dbReference type="EMBL" id="MCZ4281004.1"/>
    </source>
</evidence>
<dbReference type="InterPro" id="IPR036388">
    <property type="entry name" value="WH-like_DNA-bd_sf"/>
</dbReference>
<dbReference type="Proteomes" id="UP001069802">
    <property type="component" value="Unassembled WGS sequence"/>
</dbReference>
<organism evidence="6 7">
    <name type="scientific">Kiloniella laminariae</name>
    <dbReference type="NCBI Taxonomy" id="454162"/>
    <lineage>
        <taxon>Bacteria</taxon>
        <taxon>Pseudomonadati</taxon>
        <taxon>Pseudomonadota</taxon>
        <taxon>Alphaproteobacteria</taxon>
        <taxon>Rhodospirillales</taxon>
        <taxon>Kiloniellaceae</taxon>
        <taxon>Kiloniella</taxon>
    </lineage>
</organism>
<dbReference type="InterPro" id="IPR058163">
    <property type="entry name" value="LysR-type_TF_proteobact-type"/>
</dbReference>
<keyword evidence="3" id="KW-0238">DNA-binding</keyword>
<evidence type="ECO:0000256" key="4">
    <source>
        <dbReference type="ARBA" id="ARBA00023163"/>
    </source>
</evidence>
<keyword evidence="4" id="KW-0804">Transcription</keyword>
<sequence>MDKLTSLKIFRAVADGGSFAGAARELNLSPAMISKHIARLENELGTRLFNRTTRQVNLTEAGTLYHERCRQLLADLEEMDASVSELGGSPSGILRITAPMDFGPQYLIPAIKSYQEQHPKVRVSLTLSDRFDDILKDNFDLAIRVTSDLLDSSLMVRAIADTTVGLYASPAYLEKYGTPRTADELVGHRGIHYSLSRHGPCWNLPEGSGTRKIAMEWSLDVNNGRAQCEAAAQSMGISQIPDFIAGNDLANGRLVEVLPELAWHNKIYAIYPHRQLLSPKVSSFIDHLGNYYRQHKNW</sequence>
<dbReference type="InterPro" id="IPR005119">
    <property type="entry name" value="LysR_subst-bd"/>
</dbReference>
<dbReference type="EMBL" id="JAPWGY010000003">
    <property type="protein sequence ID" value="MCZ4281004.1"/>
    <property type="molecule type" value="Genomic_DNA"/>
</dbReference>
<name>A0ABT4LIR6_9PROT</name>
<gene>
    <name evidence="6" type="ORF">O4H49_09465</name>
</gene>
<dbReference type="Pfam" id="PF03466">
    <property type="entry name" value="LysR_substrate"/>
    <property type="match status" value="1"/>
</dbReference>
<accession>A0ABT4LIR6</accession>
<comment type="similarity">
    <text evidence="1">Belongs to the LysR transcriptional regulatory family.</text>
</comment>
<dbReference type="Pfam" id="PF00126">
    <property type="entry name" value="HTH_1"/>
    <property type="match status" value="1"/>
</dbReference>
<comment type="caution">
    <text evidence="6">The sequence shown here is derived from an EMBL/GenBank/DDBJ whole genome shotgun (WGS) entry which is preliminary data.</text>
</comment>
<dbReference type="PANTHER" id="PTHR30537:SF5">
    <property type="entry name" value="HTH-TYPE TRANSCRIPTIONAL ACTIVATOR TTDR-RELATED"/>
    <property type="match status" value="1"/>
</dbReference>
<dbReference type="InterPro" id="IPR000847">
    <property type="entry name" value="LysR_HTH_N"/>
</dbReference>
<dbReference type="RefSeq" id="WP_269423189.1">
    <property type="nucleotide sequence ID" value="NZ_JAPWGY010000003.1"/>
</dbReference>
<feature type="domain" description="HTH lysR-type" evidence="5">
    <location>
        <begin position="1"/>
        <end position="59"/>
    </location>
</feature>
<dbReference type="PRINTS" id="PR00039">
    <property type="entry name" value="HTHLYSR"/>
</dbReference>
<keyword evidence="7" id="KW-1185">Reference proteome</keyword>
<evidence type="ECO:0000256" key="1">
    <source>
        <dbReference type="ARBA" id="ARBA00009437"/>
    </source>
</evidence>
<dbReference type="InterPro" id="IPR036390">
    <property type="entry name" value="WH_DNA-bd_sf"/>
</dbReference>
<dbReference type="CDD" id="cd08422">
    <property type="entry name" value="PBP2_CrgA_like"/>
    <property type="match status" value="1"/>
</dbReference>
<dbReference type="SUPFAM" id="SSF53850">
    <property type="entry name" value="Periplasmic binding protein-like II"/>
    <property type="match status" value="1"/>
</dbReference>